<dbReference type="CDD" id="cd17934">
    <property type="entry name" value="DEXXQc_Upf1-like"/>
    <property type="match status" value="1"/>
</dbReference>
<dbReference type="SUPFAM" id="SSF52540">
    <property type="entry name" value="P-loop containing nucleoside triphosphate hydrolases"/>
    <property type="match status" value="1"/>
</dbReference>
<feature type="compositionally biased region" description="Basic residues" evidence="1">
    <location>
        <begin position="1169"/>
        <end position="1180"/>
    </location>
</feature>
<feature type="domain" description="YprB ribonuclease H-like" evidence="2">
    <location>
        <begin position="336"/>
        <end position="533"/>
    </location>
</feature>
<evidence type="ECO:0000313" key="4">
    <source>
        <dbReference type="Proteomes" id="UP001239083"/>
    </source>
</evidence>
<dbReference type="InterPro" id="IPR012337">
    <property type="entry name" value="RNaseH-like_sf"/>
</dbReference>
<evidence type="ECO:0000313" key="3">
    <source>
        <dbReference type="EMBL" id="MDQ0893603.1"/>
    </source>
</evidence>
<dbReference type="Pfam" id="PF13482">
    <property type="entry name" value="RNase_H_2"/>
    <property type="match status" value="1"/>
</dbReference>
<gene>
    <name evidence="3" type="ORF">QFZ26_001158</name>
</gene>
<dbReference type="PANTHER" id="PTHR43788:SF8">
    <property type="entry name" value="DNA-BINDING PROTEIN SMUBP-2"/>
    <property type="match status" value="1"/>
</dbReference>
<keyword evidence="4" id="KW-1185">Reference proteome</keyword>
<feature type="compositionally biased region" description="Basic residues" evidence="1">
    <location>
        <begin position="1094"/>
        <end position="1139"/>
    </location>
</feature>
<accession>A0ABU0R6A7</accession>
<protein>
    <submittedName>
        <fullName evidence="3">RecB family nuclease</fullName>
    </submittedName>
</protein>
<dbReference type="InterPro" id="IPR027417">
    <property type="entry name" value="P-loop_NTPase"/>
</dbReference>
<dbReference type="Gene3D" id="3.40.50.300">
    <property type="entry name" value="P-loop containing nucleotide triphosphate hydrolases"/>
    <property type="match status" value="1"/>
</dbReference>
<evidence type="ECO:0000256" key="1">
    <source>
        <dbReference type="SAM" id="MobiDB-lite"/>
    </source>
</evidence>
<proteinExistence type="predicted"/>
<comment type="caution">
    <text evidence="3">The sequence shown here is derived from an EMBL/GenBank/DDBJ whole genome shotgun (WGS) entry which is preliminary data.</text>
</comment>
<feature type="region of interest" description="Disordered" evidence="1">
    <location>
        <begin position="1065"/>
        <end position="1084"/>
    </location>
</feature>
<organism evidence="3 4">
    <name type="scientific">Agromyces ramosus</name>
    <dbReference type="NCBI Taxonomy" id="33879"/>
    <lineage>
        <taxon>Bacteria</taxon>
        <taxon>Bacillati</taxon>
        <taxon>Actinomycetota</taxon>
        <taxon>Actinomycetes</taxon>
        <taxon>Micrococcales</taxon>
        <taxon>Microbacteriaceae</taxon>
        <taxon>Agromyces</taxon>
    </lineage>
</organism>
<dbReference type="NCBIfam" id="TIGR03491">
    <property type="entry name" value="TM0106 family RecB-like putative nuclease"/>
    <property type="match status" value="1"/>
</dbReference>
<evidence type="ECO:0000259" key="2">
    <source>
        <dbReference type="Pfam" id="PF13482"/>
    </source>
</evidence>
<dbReference type="InterPro" id="IPR038720">
    <property type="entry name" value="YprB_RNase_H-like_dom"/>
</dbReference>
<dbReference type="InterPro" id="IPR019993">
    <property type="entry name" value="RecB_nuclease_TM0106_put"/>
</dbReference>
<dbReference type="PANTHER" id="PTHR43788">
    <property type="entry name" value="DNA2/NAM7 HELICASE FAMILY MEMBER"/>
    <property type="match status" value="1"/>
</dbReference>
<dbReference type="SUPFAM" id="SSF53098">
    <property type="entry name" value="Ribonuclease H-like"/>
    <property type="match status" value="1"/>
</dbReference>
<dbReference type="Proteomes" id="UP001239083">
    <property type="component" value="Unassembled WGS sequence"/>
</dbReference>
<feature type="region of interest" description="Disordered" evidence="1">
    <location>
        <begin position="1089"/>
        <end position="1210"/>
    </location>
</feature>
<sequence length="1245" mass="134088">MYLVDGSVVTSASDLKKASECEFAFLRALDAKLGRIDPVPDPEDAMLERSGRLGDQHELRVLDVYREALGDGVVEIARPDVRDQGAVAAAVEATQAAFAAGAPVVFQATFADEGFIGFADFIVRQPDGRYLVQDSKLARRARVTALLQLAAYAQQLERTGVPCAETVELLLGDGTTSVHRLADIAPVYRLRRARLEQIVAERLAEDGPVAWGDPRYELDGRCPTCDLEVQAHRDVLLVAGLRVTQRIALFEAGITTIDALAASEGPIPGILDATVEGLRLQARLQLEAEASEAVEIALAESGLSTRSPDDPPLPPPVVVRDAASLAAIPEPDAGDLFFDFEGDPLYTEGAASDWGLDYLFGMVDTAEQFTPLWAHSFAEERVALEQFLELVALRRAAHPNMHIYHYASYERTHLLTMAARHGVGEAAVDQLLADGVFVDLYPVVKRAVRVGSRSYSIKKLEPLYMGTELREAEVKSGGDSILEYVRARELAATGEVDPATGLAGAAAAQHVLDDLADYNRYDCVSTLRLRDWLLGLARDAGVEPVPESLLVEAAKAAGKVYEPSPLALHLQAIAGPPDDPDRDADHTALALAAAAIDYHDREAKSFWWSHFFRIEQPLEAWEDHRDVLVVDPAASVVVQRWYREDQHRVDRRHLMLRGRVAPGSRFSVGSELFLLYEPPAPFPRQGLRPGSRTQNSARVLEVLADGVIVEERSVAGVTWSELPMAVVPGTPPPAGRQHDAILEWAQGLANTFPAAWPANPAVDVLRRVPPRTTSGAGLAALTAEHDYVGAVIASLRSLDDSYLAVQGPPGTGKTYVASRVIAELVGRHAWKIGVVAQSHAVVENVLDAVVAAGLHPDLVAKAPKDAREPGHHAYTAIDKNGVADYTSAHAASGFVVGGTAWDFSNTDRLPRGSLDLLVIDEAGQFSLASTIASSVAARNLLLLGDPQQLPQVSQGNHPEPIDTSALGWIADGHDVLPAEFGYFLAESRRMHPAVAGPVSHLSYEGELRSHPVAAQRSLDGVAPGLTAVPVEHAGNTTASAEEALAVVELATSLLGRDWVEAVDPSGATDAAASSRPRPLGQRDLIVVTPLQRATHGRARRARRRQAHRGAGGHRRQVPRSRGRRGHRVARRVVGRRGAARRGVPPAEEPAQRRDLPRQVGRVPHLLPRPARHPAPHARGRRAAERVHPARRRRGTRRRSRVGGVAPRCSASGVGELRHDAVDASLAGLGGLRALDGGDVRLACAR</sequence>
<dbReference type="InterPro" id="IPR050534">
    <property type="entry name" value="Coronavir_polyprotein_1ab"/>
</dbReference>
<feature type="compositionally biased region" description="Basic residues" evidence="1">
    <location>
        <begin position="1188"/>
        <end position="1200"/>
    </location>
</feature>
<reference evidence="3 4" key="1">
    <citation type="submission" date="2023-07" db="EMBL/GenBank/DDBJ databases">
        <title>Comparative genomics of wheat-associated soil bacteria to identify genetic determinants of phenazine resistance.</title>
        <authorList>
            <person name="Mouncey N."/>
        </authorList>
    </citation>
    <scope>NUCLEOTIDE SEQUENCE [LARGE SCALE GENOMIC DNA]</scope>
    <source>
        <strain evidence="3 4">V3I3</strain>
    </source>
</reference>
<name>A0ABU0R6A7_9MICO</name>
<dbReference type="Pfam" id="PF13604">
    <property type="entry name" value="AAA_30"/>
    <property type="match status" value="1"/>
</dbReference>
<dbReference type="EMBL" id="JAUSYY010000001">
    <property type="protein sequence ID" value="MDQ0893603.1"/>
    <property type="molecule type" value="Genomic_DNA"/>
</dbReference>